<keyword evidence="4" id="KW-0410">Iron transport</keyword>
<evidence type="ECO:0000256" key="7">
    <source>
        <dbReference type="ARBA" id="ARBA00023065"/>
    </source>
</evidence>
<name>A0ABT2HZJ8_9SPHN</name>
<proteinExistence type="inferred from homology"/>
<dbReference type="PANTHER" id="PTHR32552:SF81">
    <property type="entry name" value="TONB-DEPENDENT OUTER MEMBRANE RECEPTOR"/>
    <property type="match status" value="1"/>
</dbReference>
<evidence type="ECO:0000256" key="2">
    <source>
        <dbReference type="ARBA" id="ARBA00022448"/>
    </source>
</evidence>
<dbReference type="PANTHER" id="PTHR32552">
    <property type="entry name" value="FERRICHROME IRON RECEPTOR-RELATED"/>
    <property type="match status" value="1"/>
</dbReference>
<evidence type="ECO:0000256" key="10">
    <source>
        <dbReference type="ARBA" id="ARBA00023237"/>
    </source>
</evidence>
<evidence type="ECO:0000256" key="6">
    <source>
        <dbReference type="ARBA" id="ARBA00023004"/>
    </source>
</evidence>
<feature type="chain" id="PRO_5046507805" evidence="13">
    <location>
        <begin position="30"/>
        <end position="817"/>
    </location>
</feature>
<dbReference type="RefSeq" id="WP_260043016.1">
    <property type="nucleotide sequence ID" value="NZ_JANZXA010000001.1"/>
</dbReference>
<evidence type="ECO:0000256" key="12">
    <source>
        <dbReference type="RuleBase" id="RU003357"/>
    </source>
</evidence>
<keyword evidence="3 11" id="KW-1134">Transmembrane beta strand</keyword>
<comment type="similarity">
    <text evidence="11 12">Belongs to the TonB-dependent receptor family.</text>
</comment>
<dbReference type="Gene3D" id="2.40.170.20">
    <property type="entry name" value="TonB-dependent receptor, beta-barrel domain"/>
    <property type="match status" value="1"/>
</dbReference>
<dbReference type="InterPro" id="IPR036942">
    <property type="entry name" value="Beta-barrel_TonB_sf"/>
</dbReference>
<dbReference type="Pfam" id="PF00593">
    <property type="entry name" value="TonB_dep_Rec_b-barrel"/>
    <property type="match status" value="1"/>
</dbReference>
<accession>A0ABT2HZJ8</accession>
<evidence type="ECO:0000256" key="9">
    <source>
        <dbReference type="ARBA" id="ARBA00023136"/>
    </source>
</evidence>
<evidence type="ECO:0000256" key="3">
    <source>
        <dbReference type="ARBA" id="ARBA00022452"/>
    </source>
</evidence>
<reference evidence="16" key="1">
    <citation type="submission" date="2022-09" db="EMBL/GenBank/DDBJ databases">
        <title>Novosphingobium sp. Nov., a polycyclic aromatic hydrocarbon-degrading bacterium isolated form mangrove sediments in HongKong.</title>
        <authorList>
            <person name="Hu Z."/>
        </authorList>
    </citation>
    <scope>NUCLEOTIDE SEQUENCE</scope>
    <source>
        <strain evidence="16">HK4-1</strain>
    </source>
</reference>
<evidence type="ECO:0000256" key="8">
    <source>
        <dbReference type="ARBA" id="ARBA00023077"/>
    </source>
</evidence>
<keyword evidence="16" id="KW-0675">Receptor</keyword>
<protein>
    <submittedName>
        <fullName evidence="16">TonB-dependent receptor</fullName>
    </submittedName>
</protein>
<dbReference type="SUPFAM" id="SSF56935">
    <property type="entry name" value="Porins"/>
    <property type="match status" value="1"/>
</dbReference>
<evidence type="ECO:0000313" key="17">
    <source>
        <dbReference type="Proteomes" id="UP001165583"/>
    </source>
</evidence>
<evidence type="ECO:0000256" key="5">
    <source>
        <dbReference type="ARBA" id="ARBA00022692"/>
    </source>
</evidence>
<evidence type="ECO:0000256" key="4">
    <source>
        <dbReference type="ARBA" id="ARBA00022496"/>
    </source>
</evidence>
<keyword evidence="8 12" id="KW-0798">TonB box</keyword>
<dbReference type="Pfam" id="PF07715">
    <property type="entry name" value="Plug"/>
    <property type="match status" value="1"/>
</dbReference>
<dbReference type="PROSITE" id="PS52016">
    <property type="entry name" value="TONB_DEPENDENT_REC_3"/>
    <property type="match status" value="1"/>
</dbReference>
<keyword evidence="5 11" id="KW-0812">Transmembrane</keyword>
<feature type="domain" description="TonB-dependent receptor plug" evidence="15">
    <location>
        <begin position="59"/>
        <end position="167"/>
    </location>
</feature>
<comment type="caution">
    <text evidence="16">The sequence shown here is derived from an EMBL/GenBank/DDBJ whole genome shotgun (WGS) entry which is preliminary data.</text>
</comment>
<keyword evidence="9 11" id="KW-0472">Membrane</keyword>
<evidence type="ECO:0000259" key="15">
    <source>
        <dbReference type="Pfam" id="PF07715"/>
    </source>
</evidence>
<evidence type="ECO:0000313" key="16">
    <source>
        <dbReference type="EMBL" id="MCT2397975.1"/>
    </source>
</evidence>
<keyword evidence="17" id="KW-1185">Reference proteome</keyword>
<comment type="subcellular location">
    <subcellularLocation>
        <location evidence="1 11">Cell outer membrane</location>
        <topology evidence="1 11">Multi-pass membrane protein</topology>
    </subcellularLocation>
</comment>
<dbReference type="EMBL" id="JANZXA010000001">
    <property type="protein sequence ID" value="MCT2397975.1"/>
    <property type="molecule type" value="Genomic_DNA"/>
</dbReference>
<keyword evidence="7" id="KW-0406">Ion transport</keyword>
<keyword evidence="2 11" id="KW-0813">Transport</keyword>
<keyword evidence="10 11" id="KW-0998">Cell outer membrane</keyword>
<feature type="signal peptide" evidence="13">
    <location>
        <begin position="1"/>
        <end position="29"/>
    </location>
</feature>
<evidence type="ECO:0000256" key="1">
    <source>
        <dbReference type="ARBA" id="ARBA00004571"/>
    </source>
</evidence>
<keyword evidence="13" id="KW-0732">Signal</keyword>
<dbReference type="Proteomes" id="UP001165583">
    <property type="component" value="Unassembled WGS sequence"/>
</dbReference>
<sequence length="817" mass="88643">MKASKAWLLACTNLFLAGGMALCGGPAMAQDAPARAQPVQDDVYGSEIIVTARRRDETAQEAPVPMTVLSDALLNRYGVTGIDSIAQFTPGLLTGESSGSMGGSISLRGIGSGESMAFIDQAVSVNVDGVPISSAQIMRAAQMDLQQIEVLRGPQSLFFGKNSPGGIISVITADPGDTQELMVRTGYEFKSRQKYVDMTGSAPIAEGIGLRLATHWSKEKGYVRLVTPNAPGTDAPPPGVIPTDLHRFPKRDEIFVRGTLVLQPTDRLKVRLKGTYTDTEIIGGSSYFSDIVACPYGVGQRPFEDASNCKNDGVEYTAQFDPSFLALSPYLSGVNGGRINKQYLVTSQIDWEMTDALKLTSVSGYYGVREALTSNGGYGPTSNNGFGVRFTNDQYSQELRLASDFGGMFDFVVGGFYEDRKLYTLTFIAVPVINYPLPTESTHQDQKSTSVFGQLLFNPTDQIQITAGGRYTHEVKDLLDFTVTPYGGTPYDVTTNPLYPSTKLKFNDFSPEVTIKYKPGEDVMLFASYKEGFKSGGFDAGFTNGAIVLDPARGQAFDPEEVSGFEAGLKSRFADRQVTFNLTGYWYDYKGLQVSVFDTTSRAFRLQNAAKARIRGLEMETSFSPHAVPGFSLHAAAALNDSKFQDYLADCYAGQTVSLGCNRQYDDVLMRFTAQDLSGRRLRKAPVFTAQFGGYYEFGLGDALMMSFSADGSYSGKYNVGTQLQPLAVQKSFVKLDATWRMFTADHKWELAVIGRNLTNKRNLINGIDRTGTGGAKGTDGVSCTAIGTPTGCVPLADIIGTPALPRTVAVQLTFRY</sequence>
<organism evidence="16 17">
    <name type="scientific">Novosphingobium mangrovi</name>
    <name type="common">ex Huang et al. 2023</name>
    <dbReference type="NCBI Taxonomy" id="2976432"/>
    <lineage>
        <taxon>Bacteria</taxon>
        <taxon>Pseudomonadati</taxon>
        <taxon>Pseudomonadota</taxon>
        <taxon>Alphaproteobacteria</taxon>
        <taxon>Sphingomonadales</taxon>
        <taxon>Sphingomonadaceae</taxon>
        <taxon>Novosphingobium</taxon>
    </lineage>
</organism>
<keyword evidence="6" id="KW-0408">Iron</keyword>
<dbReference type="InterPro" id="IPR012910">
    <property type="entry name" value="Plug_dom"/>
</dbReference>
<gene>
    <name evidence="16" type="ORF">NZK81_00280</name>
</gene>
<evidence type="ECO:0000259" key="14">
    <source>
        <dbReference type="Pfam" id="PF00593"/>
    </source>
</evidence>
<evidence type="ECO:0000256" key="13">
    <source>
        <dbReference type="SAM" id="SignalP"/>
    </source>
</evidence>
<dbReference type="InterPro" id="IPR000531">
    <property type="entry name" value="Beta-barrel_TonB"/>
</dbReference>
<feature type="domain" description="TonB-dependent receptor-like beta-barrel" evidence="14">
    <location>
        <begin position="317"/>
        <end position="757"/>
    </location>
</feature>
<evidence type="ECO:0000256" key="11">
    <source>
        <dbReference type="PROSITE-ProRule" id="PRU01360"/>
    </source>
</evidence>
<dbReference type="InterPro" id="IPR039426">
    <property type="entry name" value="TonB-dep_rcpt-like"/>
</dbReference>